<dbReference type="PANTHER" id="PTHR45947:SF15">
    <property type="entry name" value="TEICHURONIC ACID BIOSYNTHESIS GLYCOSYLTRANSFERASE TUAC-RELATED"/>
    <property type="match status" value="1"/>
</dbReference>
<dbReference type="RefSeq" id="WP_199034403.1">
    <property type="nucleotide sequence ID" value="NZ_JAELXS010000001.1"/>
</dbReference>
<sequence>MNIAYLVNRYPTVSHTFVRREILGIEAAGHRVHRFSIRAAPDDLPDPADRAEREKTAVILTKAVPLLLGAAGLVLRRPGGAWAAWRASKAMTPPTARGFVARVAYLAEACSLSSAMHRADVRHLHAHFGTNPAAVARMAHLISGIPYSFTVHGPDEFDEPRQLDLAGKIADAKFTVAISDYGRSQLCRWVDTAHWPRIVVVRCGVDLAAIDAAQADAEPGFDFCCIARLAPQKGLPILLDALTLLGERGVRPRVALVGDGPLRDELERGIAARGLGGQVALLGSKGGAAVAAQLRASRAMVLPSFAEGLPVVIMESLAVGTPVVTTAVAGIPELVDDGCGWVVPAGSVEALADAMAEALSADADRRAAMGAEGRRRVAHDHDAGRNAALLLKYMEAA</sequence>
<dbReference type="CDD" id="cd03801">
    <property type="entry name" value="GT4_PimA-like"/>
    <property type="match status" value="1"/>
</dbReference>
<feature type="domain" description="Glycosyl transferase family 1" evidence="1">
    <location>
        <begin position="218"/>
        <end position="375"/>
    </location>
</feature>
<evidence type="ECO:0000259" key="1">
    <source>
        <dbReference type="Pfam" id="PF00534"/>
    </source>
</evidence>
<gene>
    <name evidence="2" type="ORF">JAO74_01720</name>
</gene>
<comment type="caution">
    <text evidence="2">The sequence shown here is derived from an EMBL/GenBank/DDBJ whole genome shotgun (WGS) entry which is preliminary data.</text>
</comment>
<dbReference type="Gene3D" id="3.40.50.2000">
    <property type="entry name" value="Glycogen Phosphorylase B"/>
    <property type="match status" value="2"/>
</dbReference>
<dbReference type="PANTHER" id="PTHR45947">
    <property type="entry name" value="SULFOQUINOVOSYL TRANSFERASE SQD2"/>
    <property type="match status" value="1"/>
</dbReference>
<organism evidence="2 3">
    <name type="scientific">Sphingomonas mollis</name>
    <dbReference type="NCBI Taxonomy" id="2795726"/>
    <lineage>
        <taxon>Bacteria</taxon>
        <taxon>Pseudomonadati</taxon>
        <taxon>Pseudomonadota</taxon>
        <taxon>Alphaproteobacteria</taxon>
        <taxon>Sphingomonadales</taxon>
        <taxon>Sphingomonadaceae</taxon>
        <taxon>Sphingomonas</taxon>
    </lineage>
</organism>
<dbReference type="InterPro" id="IPR001296">
    <property type="entry name" value="Glyco_trans_1"/>
</dbReference>
<evidence type="ECO:0000313" key="2">
    <source>
        <dbReference type="EMBL" id="MBJ6120502.1"/>
    </source>
</evidence>
<accession>A0ABS0XKE9</accession>
<keyword evidence="3" id="KW-1185">Reference proteome</keyword>
<dbReference type="Pfam" id="PF00534">
    <property type="entry name" value="Glycos_transf_1"/>
    <property type="match status" value="1"/>
</dbReference>
<dbReference type="EMBL" id="JAELXS010000001">
    <property type="protein sequence ID" value="MBJ6120502.1"/>
    <property type="molecule type" value="Genomic_DNA"/>
</dbReference>
<proteinExistence type="predicted"/>
<name>A0ABS0XKE9_9SPHN</name>
<protein>
    <submittedName>
        <fullName evidence="2">Glycosyltransferase family 4 protein</fullName>
    </submittedName>
</protein>
<evidence type="ECO:0000313" key="3">
    <source>
        <dbReference type="Proteomes" id="UP000640426"/>
    </source>
</evidence>
<dbReference type="InterPro" id="IPR050194">
    <property type="entry name" value="Glycosyltransferase_grp1"/>
</dbReference>
<dbReference type="SUPFAM" id="SSF53756">
    <property type="entry name" value="UDP-Glycosyltransferase/glycogen phosphorylase"/>
    <property type="match status" value="1"/>
</dbReference>
<dbReference type="Proteomes" id="UP000640426">
    <property type="component" value="Unassembled WGS sequence"/>
</dbReference>
<reference evidence="3" key="1">
    <citation type="submission" date="2020-12" db="EMBL/GenBank/DDBJ databases">
        <title>Hymenobacter sp.</title>
        <authorList>
            <person name="Kim M.K."/>
        </authorList>
    </citation>
    <scope>NUCLEOTIDE SEQUENCE [LARGE SCALE GENOMIC DNA]</scope>
    <source>
        <strain evidence="3">BT553</strain>
    </source>
</reference>